<proteinExistence type="predicted"/>
<keyword evidence="6" id="KW-1185">Reference proteome</keyword>
<reference evidence="5 6" key="1">
    <citation type="submission" date="2024-04" db="EMBL/GenBank/DDBJ databases">
        <title>Genome assembly C_amara_ONT_v2.</title>
        <authorList>
            <person name="Yant L."/>
            <person name="Moore C."/>
            <person name="Slenker M."/>
        </authorList>
    </citation>
    <scope>NUCLEOTIDE SEQUENCE [LARGE SCALE GENOMIC DNA]</scope>
    <source>
        <tissue evidence="5">Leaf</tissue>
    </source>
</reference>
<organism evidence="5 6">
    <name type="scientific">Cardamine amara subsp. amara</name>
    <dbReference type="NCBI Taxonomy" id="228776"/>
    <lineage>
        <taxon>Eukaryota</taxon>
        <taxon>Viridiplantae</taxon>
        <taxon>Streptophyta</taxon>
        <taxon>Embryophyta</taxon>
        <taxon>Tracheophyta</taxon>
        <taxon>Spermatophyta</taxon>
        <taxon>Magnoliopsida</taxon>
        <taxon>eudicotyledons</taxon>
        <taxon>Gunneridae</taxon>
        <taxon>Pentapetalae</taxon>
        <taxon>rosids</taxon>
        <taxon>malvids</taxon>
        <taxon>Brassicales</taxon>
        <taxon>Brassicaceae</taxon>
        <taxon>Cardamineae</taxon>
        <taxon>Cardamine</taxon>
    </lineage>
</organism>
<feature type="domain" description="Pectinesterase catalytic" evidence="4">
    <location>
        <begin position="1"/>
        <end position="72"/>
    </location>
</feature>
<gene>
    <name evidence="5" type="ORF">V5N11_014522</name>
</gene>
<keyword evidence="2" id="KW-0378">Hydrolase</keyword>
<evidence type="ECO:0000313" key="5">
    <source>
        <dbReference type="EMBL" id="KAL1217170.1"/>
    </source>
</evidence>
<evidence type="ECO:0000256" key="1">
    <source>
        <dbReference type="ARBA" id="ARBA00005184"/>
    </source>
</evidence>
<dbReference type="PANTHER" id="PTHR31707">
    <property type="entry name" value="PECTINESTERASE"/>
    <property type="match status" value="1"/>
</dbReference>
<name>A0ABD1BIC7_CARAN</name>
<dbReference type="EMBL" id="JBANAX010000252">
    <property type="protein sequence ID" value="KAL1217170.1"/>
    <property type="molecule type" value="Genomic_DNA"/>
</dbReference>
<dbReference type="InterPro" id="IPR011050">
    <property type="entry name" value="Pectin_lyase_fold/virulence"/>
</dbReference>
<sequence>MALDICIQNMAGMAMGQVVALRVSADAVAIHRCRIDVYQDTLYAFSDRQLYRDCYITGMMNFTCGEAAVVFQYY</sequence>
<accession>A0ABD1BIC7</accession>
<dbReference type="InterPro" id="IPR000070">
    <property type="entry name" value="Pectinesterase_cat"/>
</dbReference>
<evidence type="ECO:0000313" key="6">
    <source>
        <dbReference type="Proteomes" id="UP001558713"/>
    </source>
</evidence>
<protein>
    <submittedName>
        <fullName evidence="5">Pectinesterase 56</fullName>
    </submittedName>
</protein>
<evidence type="ECO:0000259" key="4">
    <source>
        <dbReference type="Pfam" id="PF01095"/>
    </source>
</evidence>
<evidence type="ECO:0000256" key="3">
    <source>
        <dbReference type="ARBA" id="ARBA00023085"/>
    </source>
</evidence>
<keyword evidence="3" id="KW-0063">Aspartyl esterase</keyword>
<comment type="caution">
    <text evidence="5">The sequence shown here is derived from an EMBL/GenBank/DDBJ whole genome shotgun (WGS) entry which is preliminary data.</text>
</comment>
<comment type="pathway">
    <text evidence="1">Glycan metabolism; pectin degradation; 2-dehydro-3-deoxy-D-gluconate from pectin: step 1/5.</text>
</comment>
<dbReference type="InterPro" id="IPR012334">
    <property type="entry name" value="Pectin_lyas_fold"/>
</dbReference>
<evidence type="ECO:0000256" key="2">
    <source>
        <dbReference type="ARBA" id="ARBA00022801"/>
    </source>
</evidence>
<dbReference type="Pfam" id="PF01095">
    <property type="entry name" value="Pectinesterase"/>
    <property type="match status" value="1"/>
</dbReference>
<dbReference type="Gene3D" id="2.160.20.10">
    <property type="entry name" value="Single-stranded right-handed beta-helix, Pectin lyase-like"/>
    <property type="match status" value="1"/>
</dbReference>
<dbReference type="SUPFAM" id="SSF51126">
    <property type="entry name" value="Pectin lyase-like"/>
    <property type="match status" value="1"/>
</dbReference>
<dbReference type="Proteomes" id="UP001558713">
    <property type="component" value="Unassembled WGS sequence"/>
</dbReference>
<dbReference type="GO" id="GO:0016787">
    <property type="term" value="F:hydrolase activity"/>
    <property type="evidence" value="ECO:0007669"/>
    <property type="project" value="UniProtKB-KW"/>
</dbReference>
<dbReference type="AlphaFoldDB" id="A0ABD1BIC7"/>